<evidence type="ECO:0000259" key="7">
    <source>
        <dbReference type="PROSITE" id="PS50011"/>
    </source>
</evidence>
<proteinExistence type="predicted"/>
<accession>A0A8S3ZJG1</accession>
<comment type="caution">
    <text evidence="8">The sequence shown here is derived from an EMBL/GenBank/DDBJ whole genome shotgun (WGS) entry which is preliminary data.</text>
</comment>
<keyword evidence="9" id="KW-1185">Reference proteome</keyword>
<dbReference type="InterPro" id="IPR050494">
    <property type="entry name" value="Ser_Thr_dual-spec_kinase"/>
</dbReference>
<feature type="region of interest" description="Disordered" evidence="6">
    <location>
        <begin position="58"/>
        <end position="100"/>
    </location>
</feature>
<reference evidence="8" key="1">
    <citation type="submission" date="2021-04" db="EMBL/GenBank/DDBJ databases">
        <authorList>
            <consortium name="Molecular Ecology Group"/>
        </authorList>
    </citation>
    <scope>NUCLEOTIDE SEQUENCE</scope>
</reference>
<evidence type="ECO:0000256" key="4">
    <source>
        <dbReference type="ARBA" id="ARBA00022777"/>
    </source>
</evidence>
<dbReference type="InterPro" id="IPR000719">
    <property type="entry name" value="Prot_kinase_dom"/>
</dbReference>
<dbReference type="EMBL" id="CAJHNH020002821">
    <property type="protein sequence ID" value="CAG5127850.1"/>
    <property type="molecule type" value="Genomic_DNA"/>
</dbReference>
<evidence type="ECO:0000256" key="6">
    <source>
        <dbReference type="SAM" id="MobiDB-lite"/>
    </source>
</evidence>
<dbReference type="PANTHER" id="PTHR24058:SF28">
    <property type="entry name" value="SERINE_THREONINE-PROTEIN KINASE MINIBRAIN"/>
    <property type="match status" value="1"/>
</dbReference>
<dbReference type="SUPFAM" id="SSF56112">
    <property type="entry name" value="Protein kinase-like (PK-like)"/>
    <property type="match status" value="1"/>
</dbReference>
<name>A0A8S3ZJG1_9EUPU</name>
<keyword evidence="3" id="KW-0547">Nucleotide-binding</keyword>
<evidence type="ECO:0000256" key="2">
    <source>
        <dbReference type="ARBA" id="ARBA00022679"/>
    </source>
</evidence>
<evidence type="ECO:0000256" key="1">
    <source>
        <dbReference type="ARBA" id="ARBA00022527"/>
    </source>
</evidence>
<evidence type="ECO:0000313" key="9">
    <source>
        <dbReference type="Proteomes" id="UP000678393"/>
    </source>
</evidence>
<evidence type="ECO:0000256" key="3">
    <source>
        <dbReference type="ARBA" id="ARBA00022741"/>
    </source>
</evidence>
<feature type="region of interest" description="Disordered" evidence="6">
    <location>
        <begin position="138"/>
        <end position="180"/>
    </location>
</feature>
<feature type="compositionally biased region" description="Low complexity" evidence="6">
    <location>
        <begin position="141"/>
        <end position="158"/>
    </location>
</feature>
<gene>
    <name evidence="8" type="ORF">CUNI_LOCUS13408</name>
</gene>
<dbReference type="Pfam" id="PF00069">
    <property type="entry name" value="Pkinase"/>
    <property type="match status" value="1"/>
</dbReference>
<feature type="region of interest" description="Disordered" evidence="6">
    <location>
        <begin position="216"/>
        <end position="282"/>
    </location>
</feature>
<keyword evidence="1" id="KW-0723">Serine/threonine-protein kinase</keyword>
<keyword evidence="2" id="KW-0808">Transferase</keyword>
<feature type="compositionally biased region" description="Low complexity" evidence="6">
    <location>
        <begin position="327"/>
        <end position="345"/>
    </location>
</feature>
<dbReference type="GO" id="GO:0004674">
    <property type="term" value="F:protein serine/threonine kinase activity"/>
    <property type="evidence" value="ECO:0007669"/>
    <property type="project" value="UniProtKB-KW"/>
</dbReference>
<organism evidence="8 9">
    <name type="scientific">Candidula unifasciata</name>
    <dbReference type="NCBI Taxonomy" id="100452"/>
    <lineage>
        <taxon>Eukaryota</taxon>
        <taxon>Metazoa</taxon>
        <taxon>Spiralia</taxon>
        <taxon>Lophotrochozoa</taxon>
        <taxon>Mollusca</taxon>
        <taxon>Gastropoda</taxon>
        <taxon>Heterobranchia</taxon>
        <taxon>Euthyneura</taxon>
        <taxon>Panpulmonata</taxon>
        <taxon>Eupulmonata</taxon>
        <taxon>Stylommatophora</taxon>
        <taxon>Helicina</taxon>
        <taxon>Helicoidea</taxon>
        <taxon>Geomitridae</taxon>
        <taxon>Candidula</taxon>
    </lineage>
</organism>
<evidence type="ECO:0000256" key="5">
    <source>
        <dbReference type="ARBA" id="ARBA00022840"/>
    </source>
</evidence>
<feature type="region of interest" description="Disordered" evidence="6">
    <location>
        <begin position="512"/>
        <end position="531"/>
    </location>
</feature>
<dbReference type="InterPro" id="IPR011009">
    <property type="entry name" value="Kinase-like_dom_sf"/>
</dbReference>
<keyword evidence="5" id="KW-0067">ATP-binding</keyword>
<feature type="region of interest" description="Disordered" evidence="6">
    <location>
        <begin position="327"/>
        <end position="354"/>
    </location>
</feature>
<sequence length="543" mass="58249">MWSLGCILVEMHTGEPLFAGSNEFDQMMKIVEVLGMPPKHLLDQAQKTRKYFDQLPDGTYIPRKSKDNKKCKPPHSRKLHDVLGAESGGPGGRRTGEAGHGVPDYLKFKDLILRMLDYDPKTRITPYYALQHNFFKKTSDESTNTSSSTSTSPAMDTSAGSPAVGGHLSGRAPSDPSHQYHNHLHAHTQLISGGSAAAVQGLHRQQLLLREEDVGPVSSNFSSMDCESPSSVGLGQSRPPPAHQSHRGGGNRSSQHVVSVEQHRAQHHHQQQQHYQPQLQHNHISQQNSWAGVDSVMSRHGSSDPQQISLSSGTGMLMGSVVFSQPSRHSYMSRSSQPSSSSSTSLHHAGMTSPPSSAVIIGGSVYDTSAVPLSLQRPVTHYDPQVLLSSSSSSFSSSSLPVDLSGLTSLHNGSTQSLVTFGNLPQHPRVLRAVPQQHTVITSPTMLIGSTSAVALSQTDLISTSGHPFGVTLSGYPAGHYACPQQNWSQPHVNSHYPFTIAASATPVSQASTSLQKAHSASERGDDSPMVGVCIQQSPVASH</sequence>
<dbReference type="PROSITE" id="PS50011">
    <property type="entry name" value="PROTEIN_KINASE_DOM"/>
    <property type="match status" value="1"/>
</dbReference>
<feature type="compositionally biased region" description="Polar residues" evidence="6">
    <location>
        <begin position="217"/>
        <end position="234"/>
    </location>
</feature>
<feature type="compositionally biased region" description="Low complexity" evidence="6">
    <location>
        <begin position="272"/>
        <end position="282"/>
    </location>
</feature>
<dbReference type="GO" id="GO:0005524">
    <property type="term" value="F:ATP binding"/>
    <property type="evidence" value="ECO:0007669"/>
    <property type="project" value="UniProtKB-KW"/>
</dbReference>
<dbReference type="OrthoDB" id="9332038at2759"/>
<dbReference type="AlphaFoldDB" id="A0A8S3ZJG1"/>
<dbReference type="Gene3D" id="1.10.510.10">
    <property type="entry name" value="Transferase(Phosphotransferase) domain 1"/>
    <property type="match status" value="1"/>
</dbReference>
<evidence type="ECO:0000313" key="8">
    <source>
        <dbReference type="EMBL" id="CAG5127850.1"/>
    </source>
</evidence>
<dbReference type="PANTHER" id="PTHR24058">
    <property type="entry name" value="DUAL SPECIFICITY PROTEIN KINASE"/>
    <property type="match status" value="1"/>
</dbReference>
<protein>
    <recommendedName>
        <fullName evidence="7">Protein kinase domain-containing protein</fullName>
    </recommendedName>
</protein>
<dbReference type="Proteomes" id="UP000678393">
    <property type="component" value="Unassembled WGS sequence"/>
</dbReference>
<keyword evidence="4" id="KW-0418">Kinase</keyword>
<feature type="domain" description="Protein kinase" evidence="7">
    <location>
        <begin position="1"/>
        <end position="135"/>
    </location>
</feature>